<dbReference type="Proteomes" id="UP000660885">
    <property type="component" value="Unassembled WGS sequence"/>
</dbReference>
<dbReference type="InterPro" id="IPR010921">
    <property type="entry name" value="Trp_repressor/repl_initiator"/>
</dbReference>
<evidence type="ECO:0000313" key="2">
    <source>
        <dbReference type="Proteomes" id="UP000660885"/>
    </source>
</evidence>
<dbReference type="PANTHER" id="PTHR37936">
    <property type="entry name" value="TRANSPOSASE INSC FOR INSERTION ELEMENT IS2A-RELATED"/>
    <property type="match status" value="1"/>
</dbReference>
<protein>
    <submittedName>
        <fullName evidence="1">Transposase</fullName>
    </submittedName>
</protein>
<reference evidence="1 2" key="1">
    <citation type="submission" date="2021-01" db="EMBL/GenBank/DDBJ databases">
        <title>Belnapia mucosa sp. nov. and Belnapia arida sp. nov., isolated from the Tabernas Desert (Almeria, Spain).</title>
        <authorList>
            <person name="Molina-Menor E."/>
            <person name="Vidal-Verdu A."/>
            <person name="Calonge A."/>
            <person name="Satari L."/>
            <person name="Pereto J."/>
            <person name="Porcar M."/>
        </authorList>
    </citation>
    <scope>NUCLEOTIDE SEQUENCE [LARGE SCALE GENOMIC DNA]</scope>
    <source>
        <strain evidence="1 2">T18</strain>
    </source>
</reference>
<comment type="caution">
    <text evidence="1">The sequence shown here is derived from an EMBL/GenBank/DDBJ whole genome shotgun (WGS) entry which is preliminary data.</text>
</comment>
<evidence type="ECO:0000313" key="1">
    <source>
        <dbReference type="EMBL" id="MBL6082386.1"/>
    </source>
</evidence>
<dbReference type="InterPro" id="IPR002514">
    <property type="entry name" value="Transposase_8"/>
</dbReference>
<proteinExistence type="predicted"/>
<dbReference type="Pfam" id="PF01527">
    <property type="entry name" value="HTH_Tnp_1"/>
    <property type="match status" value="1"/>
</dbReference>
<dbReference type="SUPFAM" id="SSF48295">
    <property type="entry name" value="TrpR-like"/>
    <property type="match status" value="1"/>
</dbReference>
<dbReference type="RefSeq" id="WP_202835629.1">
    <property type="nucleotide sequence ID" value="NZ_JAETWB010000065.1"/>
</dbReference>
<accession>A0ABS1UCH1</accession>
<dbReference type="EMBL" id="JAETWB010000065">
    <property type="protein sequence ID" value="MBL6082386.1"/>
    <property type="molecule type" value="Genomic_DNA"/>
</dbReference>
<dbReference type="PANTHER" id="PTHR37936:SF3">
    <property type="entry name" value="TRANSPOSASE INSC FOR INSERTION ELEMENT IS2A-RELATED"/>
    <property type="match status" value="1"/>
</dbReference>
<keyword evidence="2" id="KW-1185">Reference proteome</keyword>
<organism evidence="1 2">
    <name type="scientific">Belnapia arida</name>
    <dbReference type="NCBI Taxonomy" id="2804533"/>
    <lineage>
        <taxon>Bacteria</taxon>
        <taxon>Pseudomonadati</taxon>
        <taxon>Pseudomonadota</taxon>
        <taxon>Alphaproteobacteria</taxon>
        <taxon>Acetobacterales</taxon>
        <taxon>Roseomonadaceae</taxon>
        <taxon>Belnapia</taxon>
    </lineage>
</organism>
<sequence length="130" mass="14167">MEIISGVERRRQWRAADKLRIVAEAERPGACFVEVARRHEVSRSVLWAWRKQARQGVLVAEPAPMFMPLQVATDPPAPVAQADGTPAVPPAPWSATTCRIEIALPDGTVIRVDEAIGAAALRRVLTALRG</sequence>
<dbReference type="NCBIfam" id="NF047595">
    <property type="entry name" value="IS66_ISRel24_TnpA"/>
    <property type="match status" value="1"/>
</dbReference>
<gene>
    <name evidence="1" type="ORF">JMJ56_30930</name>
</gene>
<name>A0ABS1UCH1_9PROT</name>